<evidence type="ECO:0000256" key="1">
    <source>
        <dbReference type="ARBA" id="ARBA00004651"/>
    </source>
</evidence>
<keyword evidence="4 15" id="KW-1003">Cell membrane</keyword>
<comment type="similarity">
    <text evidence="2 15">Belongs to the cation transport ATPase (P-type) (TC 3.A.3) family. Type IB subfamily.</text>
</comment>
<keyword evidence="14 15" id="KW-0472">Membrane</keyword>
<evidence type="ECO:0000256" key="9">
    <source>
        <dbReference type="ARBA" id="ARBA00022840"/>
    </source>
</evidence>
<dbReference type="NCBIfam" id="TIGR01494">
    <property type="entry name" value="ATPase_P-type"/>
    <property type="match status" value="1"/>
</dbReference>
<proteinExistence type="inferred from homology"/>
<dbReference type="Pfam" id="PF00403">
    <property type="entry name" value="HMA"/>
    <property type="match status" value="1"/>
</dbReference>
<dbReference type="InterPro" id="IPR027256">
    <property type="entry name" value="P-typ_ATPase_IB"/>
</dbReference>
<dbReference type="Pfam" id="PF12156">
    <property type="entry name" value="ATPase-cat_bd"/>
    <property type="match status" value="1"/>
</dbReference>
<keyword evidence="8 15" id="KW-0547">Nucleotide-binding</keyword>
<dbReference type="NCBIfam" id="TIGR01511">
    <property type="entry name" value="ATPase-IB1_Cu"/>
    <property type="match status" value="1"/>
</dbReference>
<keyword evidence="13" id="KW-0406">Ion transport</keyword>
<dbReference type="SUPFAM" id="SSF55008">
    <property type="entry name" value="HMA, heavy metal-associated domain"/>
    <property type="match status" value="1"/>
</dbReference>
<evidence type="ECO:0000313" key="17">
    <source>
        <dbReference type="EMBL" id="MFC3156348.1"/>
    </source>
</evidence>
<evidence type="ECO:0000256" key="4">
    <source>
        <dbReference type="ARBA" id="ARBA00022475"/>
    </source>
</evidence>
<feature type="transmembrane region" description="Helical" evidence="15">
    <location>
        <begin position="209"/>
        <end position="227"/>
    </location>
</feature>
<dbReference type="RefSeq" id="WP_382417548.1">
    <property type="nucleotide sequence ID" value="NZ_AP031500.1"/>
</dbReference>
<evidence type="ECO:0000313" key="18">
    <source>
        <dbReference type="Proteomes" id="UP001595548"/>
    </source>
</evidence>
<dbReference type="InterPro" id="IPR059000">
    <property type="entry name" value="ATPase_P-type_domA"/>
</dbReference>
<comment type="caution">
    <text evidence="17">The sequence shown here is derived from an EMBL/GenBank/DDBJ whole genome shotgun (WGS) entry which is preliminary data.</text>
</comment>
<evidence type="ECO:0000256" key="10">
    <source>
        <dbReference type="ARBA" id="ARBA00022842"/>
    </source>
</evidence>
<dbReference type="SUPFAM" id="SSF81665">
    <property type="entry name" value="Calcium ATPase, transmembrane domain M"/>
    <property type="match status" value="1"/>
</dbReference>
<dbReference type="Pfam" id="PF00702">
    <property type="entry name" value="Hydrolase"/>
    <property type="match status" value="1"/>
</dbReference>
<keyword evidence="9 15" id="KW-0067">ATP-binding</keyword>
<dbReference type="NCBIfam" id="TIGR01525">
    <property type="entry name" value="ATPase-IB_hvy"/>
    <property type="match status" value="1"/>
</dbReference>
<dbReference type="CDD" id="cd00371">
    <property type="entry name" value="HMA"/>
    <property type="match status" value="1"/>
</dbReference>
<dbReference type="PANTHER" id="PTHR43520:SF5">
    <property type="entry name" value="CATION-TRANSPORTING P-TYPE ATPASE-RELATED"/>
    <property type="match status" value="1"/>
</dbReference>
<dbReference type="EMBL" id="JBHRTL010000030">
    <property type="protein sequence ID" value="MFC3156348.1"/>
    <property type="molecule type" value="Genomic_DNA"/>
</dbReference>
<organism evidence="17 18">
    <name type="scientific">Gilvimarinus japonicus</name>
    <dbReference type="NCBI Taxonomy" id="1796469"/>
    <lineage>
        <taxon>Bacteria</taxon>
        <taxon>Pseudomonadati</taxon>
        <taxon>Pseudomonadota</taxon>
        <taxon>Gammaproteobacteria</taxon>
        <taxon>Cellvibrionales</taxon>
        <taxon>Cellvibrionaceae</taxon>
        <taxon>Gilvimarinus</taxon>
    </lineage>
</organism>
<dbReference type="Gene3D" id="3.40.50.1000">
    <property type="entry name" value="HAD superfamily/HAD-like"/>
    <property type="match status" value="1"/>
</dbReference>
<keyword evidence="3" id="KW-0813">Transport</keyword>
<dbReference type="PROSITE" id="PS00154">
    <property type="entry name" value="ATPASE_E1_E2"/>
    <property type="match status" value="1"/>
</dbReference>
<dbReference type="PROSITE" id="PS50846">
    <property type="entry name" value="HMA_2"/>
    <property type="match status" value="1"/>
</dbReference>
<dbReference type="PROSITE" id="PS01047">
    <property type="entry name" value="HMA_1"/>
    <property type="match status" value="1"/>
</dbReference>
<feature type="transmembrane region" description="Helical" evidence="15">
    <location>
        <begin position="239"/>
        <end position="261"/>
    </location>
</feature>
<accession>A0ABV7HR49</accession>
<protein>
    <submittedName>
        <fullName evidence="17">Heavy metal translocating P-type ATPase</fullName>
    </submittedName>
</protein>
<reference evidence="18" key="1">
    <citation type="journal article" date="2019" name="Int. J. Syst. Evol. Microbiol.">
        <title>The Global Catalogue of Microorganisms (GCM) 10K type strain sequencing project: providing services to taxonomists for standard genome sequencing and annotation.</title>
        <authorList>
            <consortium name="The Broad Institute Genomics Platform"/>
            <consortium name="The Broad Institute Genome Sequencing Center for Infectious Disease"/>
            <person name="Wu L."/>
            <person name="Ma J."/>
        </authorList>
    </citation>
    <scope>NUCLEOTIDE SEQUENCE [LARGE SCALE GENOMIC DNA]</scope>
    <source>
        <strain evidence="18">KCTC 52141</strain>
    </source>
</reference>
<name>A0ABV7HR49_9GAMM</name>
<sequence>MEIIYCYHCAEPVPAGVDYTVEIGGEPQAMCCPGCQAVASAIVDGGLTRFYQYRTEASERPTNDGAPSWHIYDLPEIQQDFVVELPGGHAQANLLLEGISCAACSWLIETHLYRLDGVEQVRVNVTSFRTQITYNPETIALSHVLSELHAIGYRPRPATDDQQRALEVRDNRLALARLGVAGFGMMQAGMVAVGLYTGASDEWQSLLRGLSMLLSTPVVFFSAWPFFRAAWRSLKAGQLVMDVPVALAVGIGYGASCWATFTGTGDVYFESIAMFVFFLLVGRYLEMRARYRHRIGGANIAQLLPPVANRWEADEWRQVAVKMLRTDDRIRVAAGDTFPADGEVLAGASGVNEALLTGESVPVAKGVGSFVIAGSQNNESPLEIRVSAIGGQTQLSAIEQLIGRAQAEKPPQMALADKVARYFIAVVLLVCTAVFTVWSFVAPERALWVALSVLVVTCPCALALAMPTAITAATEYLRRTGVLIARGHVLETLTKVNRVIFDKTGTLTEGQLCVAEVKSLAEGVDREHLLALCAALEQGSNHPIARAFSGFETEVTASSIRQVTGGGVSGQVGAATYRLGNTAFAGGEDAPKLPSEPYLWLLLTRDGVPQAFIGLADQVRQEAAGVVAALAQNGLAVELLSGDTAANTARLAHELGIGTYMGAVSPADKLARLQQRQAQGDTILMVGDGINDVPTLSGADVSIAMAGASDLARTHADCLLLQHSLQPLLLCLSRARATRTVIRQNLTLSLVYNTVALPLAALGLVPPWAAALGMTASSLLVVLNALRLTR</sequence>
<evidence type="ECO:0000256" key="3">
    <source>
        <dbReference type="ARBA" id="ARBA00022448"/>
    </source>
</evidence>
<dbReference type="InterPro" id="IPR023299">
    <property type="entry name" value="ATPase_P-typ_cyto_dom_N"/>
</dbReference>
<evidence type="ECO:0000259" key="16">
    <source>
        <dbReference type="PROSITE" id="PS50846"/>
    </source>
</evidence>
<evidence type="ECO:0000256" key="2">
    <source>
        <dbReference type="ARBA" id="ARBA00006024"/>
    </source>
</evidence>
<feature type="transmembrane region" description="Helical" evidence="15">
    <location>
        <begin position="419"/>
        <end position="441"/>
    </location>
</feature>
<feature type="transmembrane region" description="Helical" evidence="15">
    <location>
        <begin position="746"/>
        <end position="762"/>
    </location>
</feature>
<dbReference type="InterPro" id="IPR017969">
    <property type="entry name" value="Heavy-metal-associated_CS"/>
</dbReference>
<evidence type="ECO:0000256" key="13">
    <source>
        <dbReference type="ARBA" id="ARBA00023065"/>
    </source>
</evidence>
<evidence type="ECO:0000256" key="6">
    <source>
        <dbReference type="ARBA" id="ARBA00022692"/>
    </source>
</evidence>
<keyword evidence="7 15" id="KW-0479">Metal-binding</keyword>
<feature type="transmembrane region" description="Helical" evidence="15">
    <location>
        <begin position="174"/>
        <end position="197"/>
    </location>
</feature>
<evidence type="ECO:0000256" key="5">
    <source>
        <dbReference type="ARBA" id="ARBA00022553"/>
    </source>
</evidence>
<dbReference type="InterPro" id="IPR008250">
    <property type="entry name" value="ATPase_P-typ_transduc_dom_A_sf"/>
</dbReference>
<keyword evidence="11" id="KW-1278">Translocase</keyword>
<dbReference type="InterPro" id="IPR036163">
    <property type="entry name" value="HMA_dom_sf"/>
</dbReference>
<gene>
    <name evidence="17" type="ORF">ACFOEB_14140</name>
</gene>
<dbReference type="InterPro" id="IPR023214">
    <property type="entry name" value="HAD_sf"/>
</dbReference>
<evidence type="ECO:0000256" key="8">
    <source>
        <dbReference type="ARBA" id="ARBA00022741"/>
    </source>
</evidence>
<feature type="transmembrane region" description="Helical" evidence="15">
    <location>
        <begin position="447"/>
        <end position="470"/>
    </location>
</feature>
<keyword evidence="12 15" id="KW-1133">Transmembrane helix</keyword>
<keyword evidence="5" id="KW-0597">Phosphoprotein</keyword>
<dbReference type="SUPFAM" id="SSF56784">
    <property type="entry name" value="HAD-like"/>
    <property type="match status" value="1"/>
</dbReference>
<comment type="subcellular location">
    <subcellularLocation>
        <location evidence="1">Cell membrane</location>
        <topology evidence="1">Multi-pass membrane protein</topology>
    </subcellularLocation>
</comment>
<evidence type="ECO:0000256" key="14">
    <source>
        <dbReference type="ARBA" id="ARBA00023136"/>
    </source>
</evidence>
<dbReference type="InterPro" id="IPR023298">
    <property type="entry name" value="ATPase_P-typ_TM_dom_sf"/>
</dbReference>
<dbReference type="Gene3D" id="1.20.1110.10">
    <property type="entry name" value="Calcium-transporting ATPase, transmembrane domain"/>
    <property type="match status" value="1"/>
</dbReference>
<dbReference type="InterPro" id="IPR018303">
    <property type="entry name" value="ATPase_P-typ_P_site"/>
</dbReference>
<feature type="domain" description="HMA" evidence="16">
    <location>
        <begin position="90"/>
        <end position="156"/>
    </location>
</feature>
<dbReference type="InterPro" id="IPR036412">
    <property type="entry name" value="HAD-like_sf"/>
</dbReference>
<evidence type="ECO:0000256" key="12">
    <source>
        <dbReference type="ARBA" id="ARBA00022989"/>
    </source>
</evidence>
<dbReference type="Gene3D" id="3.40.1110.10">
    <property type="entry name" value="Calcium-transporting ATPase, cytoplasmic domain N"/>
    <property type="match status" value="1"/>
</dbReference>
<feature type="transmembrane region" description="Helical" evidence="15">
    <location>
        <begin position="267"/>
        <end position="285"/>
    </location>
</feature>
<evidence type="ECO:0000256" key="15">
    <source>
        <dbReference type="RuleBase" id="RU362081"/>
    </source>
</evidence>
<dbReference type="Pfam" id="PF00122">
    <property type="entry name" value="E1-E2_ATPase"/>
    <property type="match status" value="1"/>
</dbReference>
<dbReference type="NCBIfam" id="TIGR01512">
    <property type="entry name" value="ATPase-IB2_Cd"/>
    <property type="match status" value="1"/>
</dbReference>
<dbReference type="PANTHER" id="PTHR43520">
    <property type="entry name" value="ATP7, ISOFORM B"/>
    <property type="match status" value="1"/>
</dbReference>
<dbReference type="SUPFAM" id="SSF81653">
    <property type="entry name" value="Calcium ATPase, transduction domain A"/>
    <property type="match status" value="1"/>
</dbReference>
<dbReference type="InterPro" id="IPR001757">
    <property type="entry name" value="P_typ_ATPase"/>
</dbReference>
<dbReference type="InterPro" id="IPR006121">
    <property type="entry name" value="HMA_dom"/>
</dbReference>
<dbReference type="Gene3D" id="3.30.70.100">
    <property type="match status" value="1"/>
</dbReference>
<feature type="transmembrane region" description="Helical" evidence="15">
    <location>
        <begin position="768"/>
        <end position="786"/>
    </location>
</feature>
<dbReference type="CDD" id="cd02079">
    <property type="entry name" value="P-type_ATPase_HM"/>
    <property type="match status" value="1"/>
</dbReference>
<keyword evidence="6 15" id="KW-0812">Transmembrane</keyword>
<evidence type="ECO:0000256" key="11">
    <source>
        <dbReference type="ARBA" id="ARBA00022967"/>
    </source>
</evidence>
<dbReference type="Gene3D" id="2.70.150.10">
    <property type="entry name" value="Calcium-transporting ATPase, cytoplasmic transduction domain A"/>
    <property type="match status" value="1"/>
</dbReference>
<evidence type="ECO:0000256" key="7">
    <source>
        <dbReference type="ARBA" id="ARBA00022723"/>
    </source>
</evidence>
<dbReference type="PRINTS" id="PR00119">
    <property type="entry name" value="CATATPASE"/>
</dbReference>
<keyword evidence="10" id="KW-0460">Magnesium</keyword>
<dbReference type="Proteomes" id="UP001595548">
    <property type="component" value="Unassembled WGS sequence"/>
</dbReference>
<keyword evidence="18" id="KW-1185">Reference proteome</keyword>
<dbReference type="InterPro" id="IPR021993">
    <property type="entry name" value="ATPase-cat-bd"/>
</dbReference>